<name>A0A5N7C3M0_PETAA</name>
<proteinExistence type="predicted"/>
<evidence type="ECO:0000256" key="1">
    <source>
        <dbReference type="SAM" id="Phobius"/>
    </source>
</evidence>
<accession>A0A5N7C3M0</accession>
<dbReference type="OrthoDB" id="4509983at2759"/>
<feature type="transmembrane region" description="Helical" evidence="1">
    <location>
        <begin position="45"/>
        <end position="68"/>
    </location>
</feature>
<reference evidence="2" key="1">
    <citation type="submission" date="2019-04" db="EMBL/GenBank/DDBJ databases">
        <title>Friends and foes A comparative genomics studyof 23 Aspergillus species from section Flavi.</title>
        <authorList>
            <consortium name="DOE Joint Genome Institute"/>
            <person name="Kjaerbolling I."/>
            <person name="Vesth T."/>
            <person name="Frisvad J.C."/>
            <person name="Nybo J.L."/>
            <person name="Theobald S."/>
            <person name="Kildgaard S."/>
            <person name="Isbrandt T."/>
            <person name="Kuo A."/>
            <person name="Sato A."/>
            <person name="Lyhne E.K."/>
            <person name="Kogle M.E."/>
            <person name="Wiebenga A."/>
            <person name="Kun R.S."/>
            <person name="Lubbers R.J."/>
            <person name="Makela M.R."/>
            <person name="Barry K."/>
            <person name="Chovatia M."/>
            <person name="Clum A."/>
            <person name="Daum C."/>
            <person name="Haridas S."/>
            <person name="He G."/>
            <person name="LaButti K."/>
            <person name="Lipzen A."/>
            <person name="Mondo S."/>
            <person name="Riley R."/>
            <person name="Salamov A."/>
            <person name="Simmons B.A."/>
            <person name="Magnuson J.K."/>
            <person name="Henrissat B."/>
            <person name="Mortensen U.H."/>
            <person name="Larsen T.O."/>
            <person name="Devries R.P."/>
            <person name="Grigoriev I.V."/>
            <person name="Machida M."/>
            <person name="Baker S.E."/>
            <person name="Andersen M.R."/>
        </authorList>
    </citation>
    <scope>NUCLEOTIDE SEQUENCE [LARGE SCALE GENOMIC DNA]</scope>
    <source>
        <strain evidence="2">IBT 14317</strain>
    </source>
</reference>
<gene>
    <name evidence="2" type="ORF">BDV23DRAFT_158744</name>
</gene>
<dbReference type="AlphaFoldDB" id="A0A5N7C3M0"/>
<keyword evidence="1" id="KW-0472">Membrane</keyword>
<dbReference type="EMBL" id="ML735276">
    <property type="protein sequence ID" value="KAE8388609.1"/>
    <property type="molecule type" value="Genomic_DNA"/>
</dbReference>
<keyword evidence="1" id="KW-1133">Transmembrane helix</keyword>
<keyword evidence="1" id="KW-0812">Transmembrane</keyword>
<dbReference type="Proteomes" id="UP000326877">
    <property type="component" value="Unassembled WGS sequence"/>
</dbReference>
<sequence length="126" mass="14003">MIIAVIGPFILYNQFREISHRSTMAPIFHTIQARQTSSDNCPDSISGGGIAGIVIGSIAGTLLLLWLWRMCSLPGAQGGGEPDYGYSRYSGGGTETRHRHRRRRSPTYYEYVEKPGVRRPAKVYLS</sequence>
<protein>
    <submittedName>
        <fullName evidence="2">Uncharacterized protein</fullName>
    </submittedName>
</protein>
<evidence type="ECO:0000313" key="2">
    <source>
        <dbReference type="EMBL" id="KAE8388609.1"/>
    </source>
</evidence>
<organism evidence="2">
    <name type="scientific">Petromyces alliaceus</name>
    <name type="common">Aspergillus alliaceus</name>
    <dbReference type="NCBI Taxonomy" id="209559"/>
    <lineage>
        <taxon>Eukaryota</taxon>
        <taxon>Fungi</taxon>
        <taxon>Dikarya</taxon>
        <taxon>Ascomycota</taxon>
        <taxon>Pezizomycotina</taxon>
        <taxon>Eurotiomycetes</taxon>
        <taxon>Eurotiomycetidae</taxon>
        <taxon>Eurotiales</taxon>
        <taxon>Aspergillaceae</taxon>
        <taxon>Aspergillus</taxon>
        <taxon>Aspergillus subgen. Circumdati</taxon>
    </lineage>
</organism>